<dbReference type="PANTHER" id="PTHR36394:SF1">
    <property type="entry name" value="OS01G0277700 PROTEIN"/>
    <property type="match status" value="1"/>
</dbReference>
<accession>N0BEW8</accession>
<feature type="transmembrane region" description="Helical" evidence="2">
    <location>
        <begin position="39"/>
        <end position="65"/>
    </location>
</feature>
<feature type="transmembrane region" description="Helical" evidence="2">
    <location>
        <begin position="6"/>
        <end position="27"/>
    </location>
</feature>
<dbReference type="KEGG" id="ast:Asulf_02241"/>
<dbReference type="PANTHER" id="PTHR36394">
    <property type="entry name" value="OS01G0277700 PROTEIN"/>
    <property type="match status" value="1"/>
</dbReference>
<dbReference type="EMBL" id="CP005290">
    <property type="protein sequence ID" value="AGK62194.1"/>
    <property type="molecule type" value="Genomic_DNA"/>
</dbReference>
<evidence type="ECO:0000313" key="4">
    <source>
        <dbReference type="Proteomes" id="UP000013307"/>
    </source>
</evidence>
<evidence type="ECO:0000313" key="3">
    <source>
        <dbReference type="EMBL" id="AGK62194.1"/>
    </source>
</evidence>
<dbReference type="STRING" id="387631.Asulf_02241"/>
<name>N0BEW8_9EURY</name>
<evidence type="ECO:0008006" key="5">
    <source>
        <dbReference type="Google" id="ProtNLM"/>
    </source>
</evidence>
<dbReference type="GeneID" id="15393873"/>
<dbReference type="OrthoDB" id="386564at2157"/>
<keyword evidence="2" id="KW-0812">Transmembrane</keyword>
<sequence length="124" mass="13422">MELLMFASVSIAIIHSLAPDHYFPFVALGKLKNWSVKRVLAFSGVAGVFHVSSSIALGLILINGINLIGVAESIEELSPLMLVFIGLLYAIISVIRGHSHTHSTSTAMMLQENKQESSHPLGLR</sequence>
<proteinExistence type="predicted"/>
<organism evidence="3 4">
    <name type="scientific">Archaeoglobus sulfaticallidus PM70-1</name>
    <dbReference type="NCBI Taxonomy" id="387631"/>
    <lineage>
        <taxon>Archaea</taxon>
        <taxon>Methanobacteriati</taxon>
        <taxon>Methanobacteriota</taxon>
        <taxon>Archaeoglobi</taxon>
        <taxon>Archaeoglobales</taxon>
        <taxon>Archaeoglobaceae</taxon>
        <taxon>Archaeoglobus</taxon>
    </lineage>
</organism>
<dbReference type="AlphaFoldDB" id="N0BEW8"/>
<dbReference type="RefSeq" id="WP_015591790.1">
    <property type="nucleotide sequence ID" value="NC_021169.1"/>
</dbReference>
<keyword evidence="2" id="KW-1133">Transmembrane helix</keyword>
<protein>
    <recommendedName>
        <fullName evidence="5">Nickel/cobalt efflux system</fullName>
    </recommendedName>
</protein>
<reference evidence="3 4" key="1">
    <citation type="journal article" date="2013" name="Genome Announc.">
        <title>Complete Genome Sequence of the Thermophilic and Facultatively Chemolithoautotrophic Sulfate Reducer Archaeoglobus sulfaticallidus Strain PM70-1T.</title>
        <authorList>
            <person name="Stokke R."/>
            <person name="Hocking W.P."/>
            <person name="Steinsbu B.O."/>
            <person name="Steen I.H."/>
        </authorList>
    </citation>
    <scope>NUCLEOTIDE SEQUENCE [LARGE SCALE GENOMIC DNA]</scope>
    <source>
        <strain evidence="3">PM70-1</strain>
    </source>
</reference>
<feature type="region of interest" description="Disordered" evidence="1">
    <location>
        <begin position="105"/>
        <end position="124"/>
    </location>
</feature>
<dbReference type="HOGENOM" id="CLU_1998639_0_0_2"/>
<keyword evidence="4" id="KW-1185">Reference proteome</keyword>
<feature type="transmembrane region" description="Helical" evidence="2">
    <location>
        <begin position="77"/>
        <end position="95"/>
    </location>
</feature>
<evidence type="ECO:0000256" key="1">
    <source>
        <dbReference type="SAM" id="MobiDB-lite"/>
    </source>
</evidence>
<gene>
    <name evidence="3" type="ORF">Asulf_02241</name>
</gene>
<dbReference type="Proteomes" id="UP000013307">
    <property type="component" value="Chromosome"/>
</dbReference>
<evidence type="ECO:0000256" key="2">
    <source>
        <dbReference type="SAM" id="Phobius"/>
    </source>
</evidence>
<keyword evidence="2" id="KW-0472">Membrane</keyword>